<protein>
    <submittedName>
        <fullName evidence="1">Uncharacterized protein</fullName>
    </submittedName>
</protein>
<proteinExistence type="predicted"/>
<accession>A0ABZ1TQ12</accession>
<dbReference type="EMBL" id="CP108090">
    <property type="protein sequence ID" value="WUQ16806.1"/>
    <property type="molecule type" value="Genomic_DNA"/>
</dbReference>
<dbReference type="RefSeq" id="WP_328965062.1">
    <property type="nucleotide sequence ID" value="NZ_CP108090.1"/>
</dbReference>
<evidence type="ECO:0000313" key="2">
    <source>
        <dbReference type="Proteomes" id="UP001432039"/>
    </source>
</evidence>
<dbReference type="Proteomes" id="UP001432039">
    <property type="component" value="Chromosome"/>
</dbReference>
<evidence type="ECO:0000313" key="1">
    <source>
        <dbReference type="EMBL" id="WUQ16806.1"/>
    </source>
</evidence>
<reference evidence="1" key="1">
    <citation type="submission" date="2022-10" db="EMBL/GenBank/DDBJ databases">
        <title>The complete genomes of actinobacterial strains from the NBC collection.</title>
        <authorList>
            <person name="Joergensen T.S."/>
            <person name="Alvarez Arevalo M."/>
            <person name="Sterndorff E.B."/>
            <person name="Faurdal D."/>
            <person name="Vuksanovic O."/>
            <person name="Mourched A.-S."/>
            <person name="Charusanti P."/>
            <person name="Shaw S."/>
            <person name="Blin K."/>
            <person name="Weber T."/>
        </authorList>
    </citation>
    <scope>NUCLEOTIDE SEQUENCE</scope>
    <source>
        <strain evidence="1">NBC_00248</strain>
    </source>
</reference>
<organism evidence="1 2">
    <name type="scientific">Streptomyces virginiae</name>
    <name type="common">Streptomyces cinnamonensis</name>
    <dbReference type="NCBI Taxonomy" id="1961"/>
    <lineage>
        <taxon>Bacteria</taxon>
        <taxon>Bacillati</taxon>
        <taxon>Actinomycetota</taxon>
        <taxon>Actinomycetes</taxon>
        <taxon>Kitasatosporales</taxon>
        <taxon>Streptomycetaceae</taxon>
        <taxon>Streptomyces</taxon>
    </lineage>
</organism>
<name>A0ABZ1TQ12_STRVG</name>
<gene>
    <name evidence="1" type="ORF">OG517_38340</name>
</gene>
<keyword evidence="2" id="KW-1185">Reference proteome</keyword>
<sequence>MTVTAALALAGGPALSGIRTSGRFALAAAPFLALGHFAGVVG</sequence>